<dbReference type="InterPro" id="IPR011701">
    <property type="entry name" value="MFS"/>
</dbReference>
<feature type="transmembrane region" description="Helical" evidence="7">
    <location>
        <begin position="346"/>
        <end position="369"/>
    </location>
</feature>
<sequence length="438" mass="47476">MIIVSYVTSNNISYIKRCYFMISVKTCIEKNRMTPDKFFSPFAALCTVGFFARFSYSLARSPVLPLFALYLGAGPEAIGFIVGISTVTGIFFKLPSGALSDVMGRKKTMLLGILVFAVMPFTYLFVKDYYLLIIIRFIHGLATSFYGPVSMAVVADMAKGKKGEMLSWFSSVTITGNLLGAPVGGFILYSLSGSEGPSAANFDTAYLASGFAGLMSLILALALLREKETIERGTGLKESFKRFKSGIKEVISDKRIVITSNMEGLQNMTVGALEAFLPIYAVTIAGLNEFQAGMLWGIQIFVTILSKPIMGRVSDKYGRKYLIVTGMILCAVSFGMIPLLKGFYPLMLTAVVFGFGEAFVTSSSAALVADLCKEKHFGTAMGTFGTIYDIGHATGPILAGLLIARFDYLYAFWIMSAILIASIPVFITGVKERADTGV</sequence>
<feature type="transmembrane region" description="Helical" evidence="7">
    <location>
        <begin position="381"/>
        <end position="404"/>
    </location>
</feature>
<evidence type="ECO:0000256" key="2">
    <source>
        <dbReference type="ARBA" id="ARBA00022448"/>
    </source>
</evidence>
<evidence type="ECO:0000256" key="1">
    <source>
        <dbReference type="ARBA" id="ARBA00004651"/>
    </source>
</evidence>
<gene>
    <name evidence="9" type="ORF">MNBD_NITROSPIRAE02-1017</name>
</gene>
<dbReference type="PANTHER" id="PTHR23517">
    <property type="entry name" value="RESISTANCE PROTEIN MDTM, PUTATIVE-RELATED-RELATED"/>
    <property type="match status" value="1"/>
</dbReference>
<dbReference type="GO" id="GO:0005886">
    <property type="term" value="C:plasma membrane"/>
    <property type="evidence" value="ECO:0007669"/>
    <property type="project" value="UniProtKB-SubCell"/>
</dbReference>
<dbReference type="EMBL" id="UOGH01000279">
    <property type="protein sequence ID" value="VAX33000.1"/>
    <property type="molecule type" value="Genomic_DNA"/>
</dbReference>
<feature type="transmembrane region" description="Helical" evidence="7">
    <location>
        <begin position="77"/>
        <end position="96"/>
    </location>
</feature>
<dbReference type="CDD" id="cd17325">
    <property type="entry name" value="MFS_MdtG_SLC18_like"/>
    <property type="match status" value="1"/>
</dbReference>
<feature type="transmembrane region" description="Helical" evidence="7">
    <location>
        <begin position="38"/>
        <end position="57"/>
    </location>
</feature>
<evidence type="ECO:0000256" key="6">
    <source>
        <dbReference type="ARBA" id="ARBA00023136"/>
    </source>
</evidence>
<organism evidence="9">
    <name type="scientific">hydrothermal vent metagenome</name>
    <dbReference type="NCBI Taxonomy" id="652676"/>
    <lineage>
        <taxon>unclassified sequences</taxon>
        <taxon>metagenomes</taxon>
        <taxon>ecological metagenomes</taxon>
    </lineage>
</organism>
<feature type="transmembrane region" description="Helical" evidence="7">
    <location>
        <begin position="132"/>
        <end position="154"/>
    </location>
</feature>
<feature type="transmembrane region" description="Helical" evidence="7">
    <location>
        <begin position="290"/>
        <end position="309"/>
    </location>
</feature>
<evidence type="ECO:0000256" key="4">
    <source>
        <dbReference type="ARBA" id="ARBA00022692"/>
    </source>
</evidence>
<dbReference type="GO" id="GO:0022857">
    <property type="term" value="F:transmembrane transporter activity"/>
    <property type="evidence" value="ECO:0007669"/>
    <property type="project" value="InterPro"/>
</dbReference>
<comment type="subcellular location">
    <subcellularLocation>
        <location evidence="1">Cell membrane</location>
        <topology evidence="1">Multi-pass membrane protein</topology>
    </subcellularLocation>
</comment>
<feature type="domain" description="Major facilitator superfamily (MFS) profile" evidence="8">
    <location>
        <begin position="41"/>
        <end position="434"/>
    </location>
</feature>
<protein>
    <submittedName>
        <fullName evidence="9">Uncharacterized MFS-type transporter</fullName>
    </submittedName>
</protein>
<evidence type="ECO:0000256" key="3">
    <source>
        <dbReference type="ARBA" id="ARBA00022475"/>
    </source>
</evidence>
<feature type="transmembrane region" description="Helical" evidence="7">
    <location>
        <begin position="166"/>
        <end position="192"/>
    </location>
</feature>
<feature type="transmembrane region" description="Helical" evidence="7">
    <location>
        <begin position="204"/>
        <end position="224"/>
    </location>
</feature>
<dbReference type="InterPro" id="IPR005829">
    <property type="entry name" value="Sugar_transporter_CS"/>
</dbReference>
<keyword evidence="4 7" id="KW-0812">Transmembrane</keyword>
<feature type="transmembrane region" description="Helical" evidence="7">
    <location>
        <begin position="410"/>
        <end position="430"/>
    </location>
</feature>
<evidence type="ECO:0000259" key="8">
    <source>
        <dbReference type="PROSITE" id="PS50850"/>
    </source>
</evidence>
<feature type="transmembrane region" description="Helical" evidence="7">
    <location>
        <begin position="108"/>
        <end position="126"/>
    </location>
</feature>
<name>A0A3B1DDP5_9ZZZZ</name>
<dbReference type="PROSITE" id="PS50850">
    <property type="entry name" value="MFS"/>
    <property type="match status" value="1"/>
</dbReference>
<dbReference type="InterPro" id="IPR020846">
    <property type="entry name" value="MFS_dom"/>
</dbReference>
<dbReference type="PANTHER" id="PTHR23517:SF3">
    <property type="entry name" value="INTEGRAL MEMBRANE TRANSPORT PROTEIN"/>
    <property type="match status" value="1"/>
</dbReference>
<dbReference type="Gene3D" id="1.20.1250.20">
    <property type="entry name" value="MFS general substrate transporter like domains"/>
    <property type="match status" value="2"/>
</dbReference>
<feature type="transmembrane region" description="Helical" evidence="7">
    <location>
        <begin position="321"/>
        <end position="340"/>
    </location>
</feature>
<keyword evidence="2" id="KW-0813">Transport</keyword>
<accession>A0A3B1DDP5</accession>
<evidence type="ECO:0000256" key="7">
    <source>
        <dbReference type="SAM" id="Phobius"/>
    </source>
</evidence>
<dbReference type="Pfam" id="PF07690">
    <property type="entry name" value="MFS_1"/>
    <property type="match status" value="1"/>
</dbReference>
<dbReference type="SUPFAM" id="SSF103473">
    <property type="entry name" value="MFS general substrate transporter"/>
    <property type="match status" value="1"/>
</dbReference>
<feature type="transmembrane region" description="Helical" evidence="7">
    <location>
        <begin position="264"/>
        <end position="284"/>
    </location>
</feature>
<reference evidence="9" key="1">
    <citation type="submission" date="2018-06" db="EMBL/GenBank/DDBJ databases">
        <authorList>
            <person name="Zhirakovskaya E."/>
        </authorList>
    </citation>
    <scope>NUCLEOTIDE SEQUENCE</scope>
</reference>
<keyword evidence="5 7" id="KW-1133">Transmembrane helix</keyword>
<keyword evidence="6 7" id="KW-0472">Membrane</keyword>
<dbReference type="InterPro" id="IPR036259">
    <property type="entry name" value="MFS_trans_sf"/>
</dbReference>
<evidence type="ECO:0000256" key="5">
    <source>
        <dbReference type="ARBA" id="ARBA00022989"/>
    </source>
</evidence>
<dbReference type="InterPro" id="IPR050171">
    <property type="entry name" value="MFS_Transporters"/>
</dbReference>
<evidence type="ECO:0000313" key="9">
    <source>
        <dbReference type="EMBL" id="VAX33000.1"/>
    </source>
</evidence>
<keyword evidence="3" id="KW-1003">Cell membrane</keyword>
<proteinExistence type="predicted"/>
<dbReference type="PROSITE" id="PS00216">
    <property type="entry name" value="SUGAR_TRANSPORT_1"/>
    <property type="match status" value="2"/>
</dbReference>
<dbReference type="AlphaFoldDB" id="A0A3B1DDP5"/>